<comment type="caution">
    <text evidence="1">The sequence shown here is derived from an EMBL/GenBank/DDBJ whole genome shotgun (WGS) entry which is preliminary data.</text>
</comment>
<evidence type="ECO:0000313" key="2">
    <source>
        <dbReference type="Proteomes" id="UP000295518"/>
    </source>
</evidence>
<evidence type="ECO:0000313" key="1">
    <source>
        <dbReference type="EMBL" id="TDO22122.1"/>
    </source>
</evidence>
<organism evidence="1 2">
    <name type="scientific">Mycoplasma testudineum</name>
    <dbReference type="NCBI Taxonomy" id="244584"/>
    <lineage>
        <taxon>Bacteria</taxon>
        <taxon>Bacillati</taxon>
        <taxon>Mycoplasmatota</taxon>
        <taxon>Mollicutes</taxon>
        <taxon>Mycoplasmataceae</taxon>
        <taxon>Mycoplasma</taxon>
    </lineage>
</organism>
<name>A0A4R6IJC5_9MOLU</name>
<dbReference type="EMBL" id="SNWN01000002">
    <property type="protein sequence ID" value="TDO22122.1"/>
    <property type="molecule type" value="Genomic_DNA"/>
</dbReference>
<dbReference type="Gene3D" id="2.60.40.1180">
    <property type="entry name" value="Golgi alpha-mannosidase II"/>
    <property type="match status" value="1"/>
</dbReference>
<sequence length="511" mass="57641">MLAPSQIRKLLPKAIIYGEAWNFTDLPDGDSPVKPETGLNTYISSGKLTGLGYFNDVIREYVKGDTGHNQAFQQGYLQGELKNTSFVRAAIIAGIKNFIQDRTKEGELYSDIVASENDIFAIEPWEAIQYLSIHDGHTLWDKINLSVFRKHGQTDEDFLRFKLSIMKQAYAILFTSQGRIVLHGGDEFGRTKPLTYGDNNPDRSAAGEHTILFKDVNPVESKYSENTYNASDDSNKIRWNRLDSSFENGIFKDMSDYVAGLINLRKKIYALRMESATEINDNLRFLNEIDSKPIINFSGYNDPNLDSLTIKFINAPTAAYNKTFYIAGENNDSFSNEMLTKTVSIDKNGNGTLIFDRNELDKIYKKRGEWGRPDAFNFKLVQNIGSWDSIDGSYLGDGNTTIPIDSLLKDKSAIVDLSKPNYVASNPDNAPITGLIQLKIAYPDINSEFSDVFIAMNPSNDEQNLAIKFDKSWEVLVDEQNAGTTKLDKYNVEDPNFKIRANQFLLVAKRK</sequence>
<dbReference type="InterPro" id="IPR017853">
    <property type="entry name" value="GH"/>
</dbReference>
<dbReference type="OrthoDB" id="9761875at2"/>
<keyword evidence="2" id="KW-1185">Reference proteome</keyword>
<accession>A0A4R6IJC5</accession>
<proteinExistence type="predicted"/>
<dbReference type="SUPFAM" id="SSF51445">
    <property type="entry name" value="(Trans)glycosidases"/>
    <property type="match status" value="1"/>
</dbReference>
<gene>
    <name evidence="1" type="ORF">EI74_0028</name>
</gene>
<dbReference type="RefSeq" id="WP_094255015.1">
    <property type="nucleotide sequence ID" value="NZ_NNCE01000011.1"/>
</dbReference>
<reference evidence="1 2" key="1">
    <citation type="submission" date="2019-03" db="EMBL/GenBank/DDBJ databases">
        <title>Genomic Encyclopedia of Archaeal and Bacterial Type Strains, Phase II (KMG-II): from individual species to whole genera.</title>
        <authorList>
            <person name="Goeker M."/>
        </authorList>
    </citation>
    <scope>NUCLEOTIDE SEQUENCE [LARGE SCALE GENOMIC DNA]</scope>
    <source>
        <strain evidence="1 2">ATCC 700618</strain>
    </source>
</reference>
<evidence type="ECO:0008006" key="3">
    <source>
        <dbReference type="Google" id="ProtNLM"/>
    </source>
</evidence>
<dbReference type="AlphaFoldDB" id="A0A4R6IJC5"/>
<dbReference type="InterPro" id="IPR013780">
    <property type="entry name" value="Glyco_hydro_b"/>
</dbReference>
<dbReference type="Proteomes" id="UP000295518">
    <property type="component" value="Unassembled WGS sequence"/>
</dbReference>
<dbReference type="PANTHER" id="PTHR43002">
    <property type="entry name" value="GLYCOGEN DEBRANCHING ENZYME"/>
    <property type="match status" value="1"/>
</dbReference>
<dbReference type="Gene3D" id="3.20.20.80">
    <property type="entry name" value="Glycosidases"/>
    <property type="match status" value="1"/>
</dbReference>
<protein>
    <recommendedName>
        <fullName evidence="3">Pullulanase</fullName>
    </recommendedName>
</protein>